<gene>
    <name evidence="2" type="primary">mpt64</name>
    <name evidence="2" type="ORF">ERS007720_00512</name>
</gene>
<feature type="domain" description="DUF3298" evidence="1">
    <location>
        <begin position="2"/>
        <end position="37"/>
    </location>
</feature>
<evidence type="ECO:0000259" key="1">
    <source>
        <dbReference type="Pfam" id="PF11738"/>
    </source>
</evidence>
<evidence type="ECO:0000313" key="3">
    <source>
        <dbReference type="Proteomes" id="UP000044938"/>
    </source>
</evidence>
<proteinExistence type="predicted"/>
<organism evidence="2 3">
    <name type="scientific">Mycobacterium tuberculosis</name>
    <dbReference type="NCBI Taxonomy" id="1773"/>
    <lineage>
        <taxon>Bacteria</taxon>
        <taxon>Bacillati</taxon>
        <taxon>Actinomycetota</taxon>
        <taxon>Actinomycetes</taxon>
        <taxon>Mycobacteriales</taxon>
        <taxon>Mycobacteriaceae</taxon>
        <taxon>Mycobacterium</taxon>
        <taxon>Mycobacterium tuberculosis complex</taxon>
    </lineage>
</organism>
<dbReference type="AlphaFoldDB" id="A0A655I821"/>
<dbReference type="InterPro" id="IPR021729">
    <property type="entry name" value="DUF3298"/>
</dbReference>
<name>A0A655I821_MYCTX</name>
<dbReference type="Pfam" id="PF11738">
    <property type="entry name" value="DUF3298"/>
    <property type="match status" value="1"/>
</dbReference>
<accession>A0A655I821</accession>
<reference evidence="2 3" key="1">
    <citation type="submission" date="2015-03" db="EMBL/GenBank/DDBJ databases">
        <authorList>
            <consortium name="Pathogen Informatics"/>
        </authorList>
    </citation>
    <scope>NUCLEOTIDE SEQUENCE [LARGE SCALE GENOMIC DNA]</scope>
    <source>
        <strain evidence="2 3">M09401471</strain>
    </source>
</reference>
<dbReference type="Gene3D" id="3.90.640.20">
    <property type="entry name" value="Heat-shock cognate protein, ATPase"/>
    <property type="match status" value="1"/>
</dbReference>
<dbReference type="EMBL" id="CSAJ01000039">
    <property type="protein sequence ID" value="COV58422.1"/>
    <property type="molecule type" value="Genomic_DNA"/>
</dbReference>
<sequence>MNYQNFAVTNDGVIFFFNPGELLPEAAGPTQVLVPRSAIDSMLA</sequence>
<evidence type="ECO:0000313" key="2">
    <source>
        <dbReference type="EMBL" id="COV58422.1"/>
    </source>
</evidence>
<protein>
    <submittedName>
        <fullName evidence="2">Immunogenic protein MPT64</fullName>
    </submittedName>
</protein>
<dbReference type="InterPro" id="IPR037126">
    <property type="entry name" value="PdaC/RsiV-like_sf"/>
</dbReference>
<dbReference type="Proteomes" id="UP000044938">
    <property type="component" value="Unassembled WGS sequence"/>
</dbReference>